<proteinExistence type="predicted"/>
<evidence type="ECO:0000313" key="2">
    <source>
        <dbReference type="EMBL" id="VFV30594.1"/>
    </source>
</evidence>
<name>A0A485NEC6_LYNPA</name>
<organism evidence="2 3">
    <name type="scientific">Lynx pardinus</name>
    <name type="common">Iberian lynx</name>
    <name type="synonym">Felis pardina</name>
    <dbReference type="NCBI Taxonomy" id="191816"/>
    <lineage>
        <taxon>Eukaryota</taxon>
        <taxon>Metazoa</taxon>
        <taxon>Chordata</taxon>
        <taxon>Craniata</taxon>
        <taxon>Vertebrata</taxon>
        <taxon>Euteleostomi</taxon>
        <taxon>Mammalia</taxon>
        <taxon>Eutheria</taxon>
        <taxon>Laurasiatheria</taxon>
        <taxon>Carnivora</taxon>
        <taxon>Feliformia</taxon>
        <taxon>Felidae</taxon>
        <taxon>Felinae</taxon>
        <taxon>Lynx</taxon>
    </lineage>
</organism>
<evidence type="ECO:0000256" key="1">
    <source>
        <dbReference type="SAM" id="MobiDB-lite"/>
    </source>
</evidence>
<feature type="compositionally biased region" description="Basic and acidic residues" evidence="1">
    <location>
        <begin position="51"/>
        <end position="60"/>
    </location>
</feature>
<reference evidence="2 3" key="1">
    <citation type="submission" date="2019-01" db="EMBL/GenBank/DDBJ databases">
        <authorList>
            <person name="Alioto T."/>
            <person name="Alioto T."/>
        </authorList>
    </citation>
    <scope>NUCLEOTIDE SEQUENCE [LARGE SCALE GENOMIC DNA]</scope>
</reference>
<accession>A0A485NEC6</accession>
<dbReference type="EMBL" id="CAAGRJ010014530">
    <property type="protein sequence ID" value="VFV30594.1"/>
    <property type="molecule type" value="Genomic_DNA"/>
</dbReference>
<dbReference type="Proteomes" id="UP000386466">
    <property type="component" value="Unassembled WGS sequence"/>
</dbReference>
<evidence type="ECO:0000313" key="3">
    <source>
        <dbReference type="Proteomes" id="UP000386466"/>
    </source>
</evidence>
<sequence length="72" mass="8029">GLHRQFPVGTVGLFAGYPEHITSLYYFQLNFSWITPTPPPKQGGTGPLLTREQEGHESGHSSRVLRQTQPQP</sequence>
<feature type="region of interest" description="Disordered" evidence="1">
    <location>
        <begin position="36"/>
        <end position="72"/>
    </location>
</feature>
<keyword evidence="3" id="KW-1185">Reference proteome</keyword>
<feature type="non-terminal residue" evidence="2">
    <location>
        <position position="72"/>
    </location>
</feature>
<dbReference type="AlphaFoldDB" id="A0A485NEC6"/>
<gene>
    <name evidence="2" type="ORF">LYPA_23C012680</name>
</gene>
<feature type="non-terminal residue" evidence="2">
    <location>
        <position position="1"/>
    </location>
</feature>
<protein>
    <submittedName>
        <fullName evidence="2">Uncharacterized protein</fullName>
    </submittedName>
</protein>